<keyword evidence="1" id="KW-1133">Transmembrane helix</keyword>
<reference evidence="2" key="1">
    <citation type="submission" date="2010-09" db="EMBL/GenBank/DDBJ databases">
        <title>Complete sequence of chromosome2 of Burkholderia sp. CCGE1003.</title>
        <authorList>
            <consortium name="US DOE Joint Genome Institute"/>
            <person name="Lucas S."/>
            <person name="Copeland A."/>
            <person name="Lapidus A."/>
            <person name="Cheng J.-F."/>
            <person name="Bruce D."/>
            <person name="Goodwin L."/>
            <person name="Pitluck S."/>
            <person name="Daligault H."/>
            <person name="Davenport K."/>
            <person name="Detter J.C."/>
            <person name="Han C."/>
            <person name="Tapia R."/>
            <person name="Land M."/>
            <person name="Hauser L."/>
            <person name="Jeffries C."/>
            <person name="Kyrpides N."/>
            <person name="Ivanova N."/>
            <person name="Ovchinnikova G."/>
            <person name="Martinez-Romero E."/>
            <person name="Rogel M.A."/>
            <person name="Auchtung J."/>
            <person name="Tiedje J.M."/>
            <person name="Woyke T."/>
        </authorList>
    </citation>
    <scope>NUCLEOTIDE SEQUENCE</scope>
    <source>
        <strain evidence="2">CCGE1003</strain>
    </source>
</reference>
<feature type="transmembrane region" description="Helical" evidence="1">
    <location>
        <begin position="48"/>
        <end position="64"/>
    </location>
</feature>
<dbReference type="AlphaFoldDB" id="E1TG92"/>
<dbReference type="EMBL" id="CP002218">
    <property type="protein sequence ID" value="ADN60451.1"/>
    <property type="molecule type" value="Genomic_DNA"/>
</dbReference>
<accession>E1TG92</accession>
<name>E1TG92_BURSG</name>
<dbReference type="eggNOG" id="COG2854">
    <property type="taxonomic scope" value="Bacteria"/>
</dbReference>
<dbReference type="Gene3D" id="3.10.450.50">
    <property type="match status" value="1"/>
</dbReference>
<evidence type="ECO:0000313" key="2">
    <source>
        <dbReference type="EMBL" id="ADN60451.1"/>
    </source>
</evidence>
<sequence length="245" mass="26996">MPVYWSIQLWPPACLACFPAAARALLLPYDRWPVVHTFFRLPERMKRYLSAFLAAAFVSTAAFAQSAPDAVVKTAVEGTVSAMKADPQARGGDMSKITQLVETRFVPATDFQRTTRIAVGKAWSTATPEQQKQLYDQFTLLLVRTYASSLSQLRDQDVKFKFLPANVPGGAKDVVVQSHVISNGGDDAIDYRLTKGPSGWKIYDINMMGAWLIQVYQTQFADQLSKGGVDGLIKFLTAHNARSAG</sequence>
<dbReference type="HOGENOM" id="CLU_094502_3_1_4"/>
<keyword evidence="1" id="KW-0812">Transmembrane</keyword>
<dbReference type="PANTHER" id="PTHR36573">
    <property type="entry name" value="INTERMEMBRANE PHOSPHOLIPID TRANSPORT SYSTEM BINDING PROTEIN MLAC"/>
    <property type="match status" value="1"/>
</dbReference>
<dbReference type="PANTHER" id="PTHR36573:SF1">
    <property type="entry name" value="INTERMEMBRANE PHOSPHOLIPID TRANSPORT SYSTEM BINDING PROTEIN MLAC"/>
    <property type="match status" value="1"/>
</dbReference>
<gene>
    <name evidence="2" type="ordered locus">BC1003_4519</name>
</gene>
<proteinExistence type="predicted"/>
<dbReference type="InterPro" id="IPR008869">
    <property type="entry name" value="MlaC/ttg2D"/>
</dbReference>
<dbReference type="Gene3D" id="1.10.10.640">
    <property type="entry name" value="phospholipid-binding protein"/>
    <property type="match status" value="1"/>
</dbReference>
<keyword evidence="1" id="KW-0472">Membrane</keyword>
<protein>
    <submittedName>
        <fullName evidence="2">Toluene tolerance family protein</fullName>
    </submittedName>
</protein>
<dbReference type="Pfam" id="PF05494">
    <property type="entry name" value="MlaC"/>
    <property type="match status" value="1"/>
</dbReference>
<dbReference type="KEGG" id="bgf:BC1003_4519"/>
<evidence type="ECO:0000256" key="1">
    <source>
        <dbReference type="SAM" id="Phobius"/>
    </source>
</evidence>
<dbReference type="STRING" id="640512.BC1003_4519"/>
<organism evidence="2">
    <name type="scientific">Burkholderia sp. (strain CCGE1003)</name>
    <dbReference type="NCBI Taxonomy" id="640512"/>
    <lineage>
        <taxon>Bacteria</taxon>
        <taxon>Pseudomonadati</taxon>
        <taxon>Pseudomonadota</taxon>
        <taxon>Betaproteobacteria</taxon>
        <taxon>Burkholderiales</taxon>
        <taxon>Burkholderiaceae</taxon>
        <taxon>Burkholderia</taxon>
    </lineage>
</organism>